<name>A0A374MKM5_9FIRM</name>
<dbReference type="EMBL" id="QSOE01000292">
    <property type="protein sequence ID" value="RGI72039.1"/>
    <property type="molecule type" value="Genomic_DNA"/>
</dbReference>
<proteinExistence type="predicted"/>
<organism evidence="1 3">
    <name type="scientific">Anaerobutyricum hallii</name>
    <dbReference type="NCBI Taxonomy" id="39488"/>
    <lineage>
        <taxon>Bacteria</taxon>
        <taxon>Bacillati</taxon>
        <taxon>Bacillota</taxon>
        <taxon>Clostridia</taxon>
        <taxon>Lachnospirales</taxon>
        <taxon>Lachnospiraceae</taxon>
        <taxon>Anaerobutyricum</taxon>
    </lineage>
</organism>
<comment type="caution">
    <text evidence="1">The sequence shown here is derived from an EMBL/GenBank/DDBJ whole genome shotgun (WGS) entry which is preliminary data.</text>
</comment>
<evidence type="ECO:0000313" key="2">
    <source>
        <dbReference type="EMBL" id="RHN11754.1"/>
    </source>
</evidence>
<dbReference type="Proteomes" id="UP000283700">
    <property type="component" value="Unassembled WGS sequence"/>
</dbReference>
<dbReference type="Proteomes" id="UP000262524">
    <property type="component" value="Unassembled WGS sequence"/>
</dbReference>
<evidence type="ECO:0000313" key="3">
    <source>
        <dbReference type="Proteomes" id="UP000262524"/>
    </source>
</evidence>
<gene>
    <name evidence="2" type="ORF">DWZ29_11040</name>
    <name evidence="1" type="ORF">DXD91_16835</name>
</gene>
<accession>A0A374MKM5</accession>
<protein>
    <submittedName>
        <fullName evidence="1">Uncharacterized protein</fullName>
    </submittedName>
</protein>
<dbReference type="RefSeq" id="WP_117983900.1">
    <property type="nucleotide sequence ID" value="NZ_QRQO01000032.1"/>
</dbReference>
<dbReference type="AlphaFoldDB" id="A0A374MKM5"/>
<dbReference type="EMBL" id="QRQO01000032">
    <property type="protein sequence ID" value="RHN11754.1"/>
    <property type="molecule type" value="Genomic_DNA"/>
</dbReference>
<reference evidence="3 4" key="1">
    <citation type="submission" date="2018-08" db="EMBL/GenBank/DDBJ databases">
        <title>A genome reference for cultivated species of the human gut microbiota.</title>
        <authorList>
            <person name="Zou Y."/>
            <person name="Xue W."/>
            <person name="Luo G."/>
        </authorList>
    </citation>
    <scope>NUCLEOTIDE SEQUENCE [LARGE SCALE GENOMIC DNA]</scope>
    <source>
        <strain evidence="2 4">AF31-17AC</strain>
        <strain evidence="1 3">TM10-1AC</strain>
    </source>
</reference>
<sequence>MTNEIIELLEQSEYGIIAINEPNIFLDVCLLAEGCASDVAIWYDDNKKCKAISIYKVDYQKEENTQNQVVARAKAVHHCFAIYNALGLNNNHAKDPFRSKKFIKFYENICDCSKTVYVVVEQ</sequence>
<evidence type="ECO:0000313" key="1">
    <source>
        <dbReference type="EMBL" id="RGI72039.1"/>
    </source>
</evidence>
<evidence type="ECO:0000313" key="4">
    <source>
        <dbReference type="Proteomes" id="UP000283700"/>
    </source>
</evidence>